<name>A0AA44ZSE3_PSEA5</name>
<dbReference type="Proteomes" id="UP000232453">
    <property type="component" value="Unassembled WGS sequence"/>
</dbReference>
<protein>
    <submittedName>
        <fullName evidence="1">Uncharacterized protein</fullName>
    </submittedName>
</protein>
<dbReference type="EMBL" id="PHUJ01000002">
    <property type="protein sequence ID" value="PKB41237.1"/>
    <property type="molecule type" value="Genomic_DNA"/>
</dbReference>
<reference evidence="1 2" key="1">
    <citation type="submission" date="2017-11" db="EMBL/GenBank/DDBJ databases">
        <title>Sequencing the genomes of 1000 actinobacteria strains.</title>
        <authorList>
            <person name="Klenk H.-P."/>
        </authorList>
    </citation>
    <scope>NUCLEOTIDE SEQUENCE [LARGE SCALE GENOMIC DNA]</scope>
    <source>
        <strain evidence="1 2">DSM 44104</strain>
    </source>
</reference>
<evidence type="ECO:0000313" key="2">
    <source>
        <dbReference type="Proteomes" id="UP000232453"/>
    </source>
</evidence>
<sequence>MVSSRTATTPEDVVADLPPQQWSSDTAVSYEAAQEAINEVLACYVALLERESGKPAPDRERIEDLRARIADCAHQQRVLSPKYPGELAAVRGSYSRRLAELRDELG</sequence>
<organism evidence="1 2">
    <name type="scientific">Pseudonocardia alni</name>
    <name type="common">Amycolata alni</name>
    <dbReference type="NCBI Taxonomy" id="33907"/>
    <lineage>
        <taxon>Bacteria</taxon>
        <taxon>Bacillati</taxon>
        <taxon>Actinomycetota</taxon>
        <taxon>Actinomycetes</taxon>
        <taxon>Pseudonocardiales</taxon>
        <taxon>Pseudonocardiaceae</taxon>
        <taxon>Pseudonocardia</taxon>
    </lineage>
</organism>
<accession>A0AA44ZSE3</accession>
<evidence type="ECO:0000313" key="1">
    <source>
        <dbReference type="EMBL" id="PKB41237.1"/>
    </source>
</evidence>
<dbReference type="AlphaFoldDB" id="A0AA44ZSE3"/>
<comment type="caution">
    <text evidence="1">The sequence shown here is derived from an EMBL/GenBank/DDBJ whole genome shotgun (WGS) entry which is preliminary data.</text>
</comment>
<gene>
    <name evidence="1" type="ORF">ATL51_0199</name>
</gene>
<proteinExistence type="predicted"/>